<reference evidence="8" key="1">
    <citation type="journal article" date="2014" name="Proc. Natl. Acad. Sci. U.S.A.">
        <title>Extensive sampling of basidiomycete genomes demonstrates inadequacy of the white-rot/brown-rot paradigm for wood decay fungi.</title>
        <authorList>
            <person name="Riley R."/>
            <person name="Salamov A.A."/>
            <person name="Brown D.W."/>
            <person name="Nagy L.G."/>
            <person name="Floudas D."/>
            <person name="Held B.W."/>
            <person name="Levasseur A."/>
            <person name="Lombard V."/>
            <person name="Morin E."/>
            <person name="Otillar R."/>
            <person name="Lindquist E.A."/>
            <person name="Sun H."/>
            <person name="LaButti K.M."/>
            <person name="Schmutz J."/>
            <person name="Jabbour D."/>
            <person name="Luo H."/>
            <person name="Baker S.E."/>
            <person name="Pisabarro A.G."/>
            <person name="Walton J.D."/>
            <person name="Blanchette R.A."/>
            <person name="Henrissat B."/>
            <person name="Martin F."/>
            <person name="Cullen D."/>
            <person name="Hibbett D.S."/>
            <person name="Grigoriev I.V."/>
        </authorList>
    </citation>
    <scope>NUCLEOTIDE SEQUENCE [LARGE SCALE GENOMIC DNA]</scope>
    <source>
        <strain evidence="8">FD-172 SS1</strain>
    </source>
</reference>
<feature type="transmembrane region" description="Helical" evidence="6">
    <location>
        <begin position="109"/>
        <end position="131"/>
    </location>
</feature>
<feature type="transmembrane region" description="Helical" evidence="6">
    <location>
        <begin position="179"/>
        <end position="203"/>
    </location>
</feature>
<evidence type="ECO:0000256" key="4">
    <source>
        <dbReference type="ARBA" id="ARBA00023136"/>
    </source>
</evidence>
<keyword evidence="3 6" id="KW-1133">Transmembrane helix</keyword>
<dbReference type="HOGENOM" id="CLU_012451_0_0_1"/>
<feature type="transmembrane region" description="Helical" evidence="6">
    <location>
        <begin position="478"/>
        <end position="498"/>
    </location>
</feature>
<feature type="transmembrane region" description="Helical" evidence="6">
    <location>
        <begin position="372"/>
        <end position="397"/>
    </location>
</feature>
<protein>
    <recommendedName>
        <fullName evidence="9">Amino acid permease/ SLC12A domain-containing protein</fullName>
    </recommendedName>
</protein>
<keyword evidence="8" id="KW-1185">Reference proteome</keyword>
<keyword evidence="2 6" id="KW-0812">Transmembrane</keyword>
<feature type="transmembrane region" description="Helical" evidence="6">
    <location>
        <begin position="504"/>
        <end position="524"/>
    </location>
</feature>
<evidence type="ECO:0000256" key="2">
    <source>
        <dbReference type="ARBA" id="ARBA00022692"/>
    </source>
</evidence>
<evidence type="ECO:0000256" key="3">
    <source>
        <dbReference type="ARBA" id="ARBA00022989"/>
    </source>
</evidence>
<feature type="transmembrane region" description="Helical" evidence="6">
    <location>
        <begin position="323"/>
        <end position="343"/>
    </location>
</feature>
<feature type="region of interest" description="Disordered" evidence="5">
    <location>
        <begin position="1"/>
        <end position="20"/>
    </location>
</feature>
<keyword evidence="4 6" id="KW-0472">Membrane</keyword>
<accession>A0A067MTS5</accession>
<dbReference type="GO" id="GO:0015179">
    <property type="term" value="F:L-amino acid transmembrane transporter activity"/>
    <property type="evidence" value="ECO:0007669"/>
    <property type="project" value="TreeGrafter"/>
</dbReference>
<dbReference type="Pfam" id="PF13520">
    <property type="entry name" value="AA_permease_2"/>
    <property type="match status" value="1"/>
</dbReference>
<proteinExistence type="predicted"/>
<organism evidence="7 8">
    <name type="scientific">Botryobasidium botryosum (strain FD-172 SS1)</name>
    <dbReference type="NCBI Taxonomy" id="930990"/>
    <lineage>
        <taxon>Eukaryota</taxon>
        <taxon>Fungi</taxon>
        <taxon>Dikarya</taxon>
        <taxon>Basidiomycota</taxon>
        <taxon>Agaricomycotina</taxon>
        <taxon>Agaricomycetes</taxon>
        <taxon>Cantharellales</taxon>
        <taxon>Botryobasidiaceae</taxon>
        <taxon>Botryobasidium</taxon>
    </lineage>
</organism>
<name>A0A067MTS5_BOTB1</name>
<dbReference type="InterPro" id="IPR002293">
    <property type="entry name" value="AA/rel_permease1"/>
</dbReference>
<dbReference type="STRING" id="930990.A0A067MTS5"/>
<dbReference type="OrthoDB" id="1718410at2759"/>
<evidence type="ECO:0000256" key="1">
    <source>
        <dbReference type="ARBA" id="ARBA00004141"/>
    </source>
</evidence>
<dbReference type="EMBL" id="KL198035">
    <property type="protein sequence ID" value="KDQ14961.1"/>
    <property type="molecule type" value="Genomic_DNA"/>
</dbReference>
<dbReference type="PANTHER" id="PTHR11785">
    <property type="entry name" value="AMINO ACID TRANSPORTER"/>
    <property type="match status" value="1"/>
</dbReference>
<dbReference type="InterPro" id="IPR050598">
    <property type="entry name" value="AminoAcid_Transporter"/>
</dbReference>
<comment type="subcellular location">
    <subcellularLocation>
        <location evidence="1">Membrane</location>
        <topology evidence="1">Multi-pass membrane protein</topology>
    </subcellularLocation>
</comment>
<dbReference type="PANTHER" id="PTHR11785:SF512">
    <property type="entry name" value="SOBREMESA, ISOFORM B"/>
    <property type="match status" value="1"/>
</dbReference>
<dbReference type="InParanoid" id="A0A067MTS5"/>
<feature type="transmembrane region" description="Helical" evidence="6">
    <location>
        <begin position="245"/>
        <end position="264"/>
    </location>
</feature>
<evidence type="ECO:0000313" key="8">
    <source>
        <dbReference type="Proteomes" id="UP000027195"/>
    </source>
</evidence>
<feature type="transmembrane region" description="Helical" evidence="6">
    <location>
        <begin position="442"/>
        <end position="466"/>
    </location>
</feature>
<gene>
    <name evidence="7" type="ORF">BOTBODRAFT_65898</name>
</gene>
<sequence>MYEKSSQSEQDIVPDSLPPSQNAAYGQLNVASGALPPSFAQSEFETIIRRQRTRLPHKLKLPHSRPPPRALHMFAGWGSMSYVELTPAELTPRAPPKVSLMGQLRASSISGNGVVGSVFYAFPAVAAASLVFSPLSLLVACLLLTVFRPLFLELAGAIRLNGANYVYLLQTSGKAMGMVGAAATLLDAIATSTVSAATAANYIHGEFPGMPITEAALAVCFLVALSLVALFSLRESSGFTLSITIIHLITMTALFLASIIAWAHTGSDILRANWSLRPQGTVHILRAIFDGICIGFLGVTGFECTPSYVQAIRPDAYPAVLRNLLISATVLNAPLMLVVFALLPSEVILGGANVLSILASVAAGSSGRWLRWWVVVDCVLVLGGGVLAGVFTACGLLERLAKDRVIPQTFLRTMPLTGSAYVSVLAFLALSLLVYASSGLNLAVISGMFSITFLFVMGLYAVSAILLKVNADRLPRQYRARMSTALLALAVTIIVLFGNVVRQPITIGLFAAYFFAILLTFFVFRTQVQLAQGLMWLSTHLSPPAVLTNWIPWKATSYEKAVAGWIQKLRKNTICVWVKTHDIHVLLSALLYVKRNESTARVIFVHAYSAVEQIPAELDANSRILDEAFPDTTIDLVFLNGTFGPTLVNAASIKLAVDHSQMLMFCPGQDHLSDYGGVRIMNV</sequence>
<evidence type="ECO:0008006" key="9">
    <source>
        <dbReference type="Google" id="ProtNLM"/>
    </source>
</evidence>
<dbReference type="GO" id="GO:0016020">
    <property type="term" value="C:membrane"/>
    <property type="evidence" value="ECO:0007669"/>
    <property type="project" value="UniProtKB-SubCell"/>
</dbReference>
<evidence type="ECO:0000256" key="6">
    <source>
        <dbReference type="SAM" id="Phobius"/>
    </source>
</evidence>
<dbReference type="Gene3D" id="1.20.1740.10">
    <property type="entry name" value="Amino acid/polyamine transporter I"/>
    <property type="match status" value="1"/>
</dbReference>
<evidence type="ECO:0000313" key="7">
    <source>
        <dbReference type="EMBL" id="KDQ14961.1"/>
    </source>
</evidence>
<feature type="transmembrane region" description="Helical" evidence="6">
    <location>
        <begin position="215"/>
        <end position="233"/>
    </location>
</feature>
<feature type="transmembrane region" description="Helical" evidence="6">
    <location>
        <begin position="137"/>
        <end position="158"/>
    </location>
</feature>
<dbReference type="AlphaFoldDB" id="A0A067MTS5"/>
<dbReference type="Proteomes" id="UP000027195">
    <property type="component" value="Unassembled WGS sequence"/>
</dbReference>
<evidence type="ECO:0000256" key="5">
    <source>
        <dbReference type="SAM" id="MobiDB-lite"/>
    </source>
</evidence>
<feature type="transmembrane region" description="Helical" evidence="6">
    <location>
        <begin position="418"/>
        <end position="436"/>
    </location>
</feature>
<feature type="compositionally biased region" description="Polar residues" evidence="5">
    <location>
        <begin position="1"/>
        <end position="10"/>
    </location>
</feature>
<feature type="transmembrane region" description="Helical" evidence="6">
    <location>
        <begin position="284"/>
        <end position="302"/>
    </location>
</feature>